<dbReference type="AlphaFoldDB" id="A0A1I3KZN9"/>
<protein>
    <submittedName>
        <fullName evidence="3">Thiol-disulfide isomerase or thioredoxin</fullName>
    </submittedName>
</protein>
<dbReference type="InterPro" id="IPR036249">
    <property type="entry name" value="Thioredoxin-like_sf"/>
</dbReference>
<evidence type="ECO:0000313" key="4">
    <source>
        <dbReference type="Proteomes" id="UP000243887"/>
    </source>
</evidence>
<dbReference type="OrthoDB" id="9815205at2"/>
<dbReference type="CDD" id="cd02966">
    <property type="entry name" value="TlpA_like_family"/>
    <property type="match status" value="1"/>
</dbReference>
<reference evidence="4" key="1">
    <citation type="submission" date="2016-10" db="EMBL/GenBank/DDBJ databases">
        <authorList>
            <person name="Varghese N."/>
            <person name="Submissions S."/>
        </authorList>
    </citation>
    <scope>NUCLEOTIDE SEQUENCE [LARGE SCALE GENOMIC DNA]</scope>
    <source>
        <strain evidence="4">DSM 26542</strain>
    </source>
</reference>
<dbReference type="InterPro" id="IPR013740">
    <property type="entry name" value="Redoxin"/>
</dbReference>
<feature type="domain" description="Thioredoxin" evidence="2">
    <location>
        <begin position="46"/>
        <end position="186"/>
    </location>
</feature>
<sequence>MTINLNKRIMITHFILILGSLIFTACNDNKQNQQSTQSEILESTAPRIKKDNNNLAFKDKNGKTITLNSLKGKVVFINFWATWCPPCIHEMPSINELKKTFQDNDKIEFLLVDVDNKIEKSNAFMEKKNYDLPVYVPTSAIPSEYLGNSIPTTVILDKNGKIVTRIEGGRDYSSPDIIKLLNDLTESK</sequence>
<dbReference type="PROSITE" id="PS51352">
    <property type="entry name" value="THIOREDOXIN_2"/>
    <property type="match status" value="1"/>
</dbReference>
<dbReference type="RefSeq" id="WP_090677514.1">
    <property type="nucleotide sequence ID" value="NZ_FORU01000001.1"/>
</dbReference>
<organism evidence="3 4">
    <name type="scientific">Myroides guanonis</name>
    <dbReference type="NCBI Taxonomy" id="1150112"/>
    <lineage>
        <taxon>Bacteria</taxon>
        <taxon>Pseudomonadati</taxon>
        <taxon>Bacteroidota</taxon>
        <taxon>Flavobacteriia</taxon>
        <taxon>Flavobacteriales</taxon>
        <taxon>Flavobacteriaceae</taxon>
        <taxon>Myroides</taxon>
    </lineage>
</organism>
<keyword evidence="4" id="KW-1185">Reference proteome</keyword>
<dbReference type="GO" id="GO:0016853">
    <property type="term" value="F:isomerase activity"/>
    <property type="evidence" value="ECO:0007669"/>
    <property type="project" value="UniProtKB-KW"/>
</dbReference>
<dbReference type="PANTHER" id="PTHR42852:SF13">
    <property type="entry name" value="PROTEIN DIPZ"/>
    <property type="match status" value="1"/>
</dbReference>
<dbReference type="Proteomes" id="UP000243887">
    <property type="component" value="Unassembled WGS sequence"/>
</dbReference>
<dbReference type="PROSITE" id="PS51257">
    <property type="entry name" value="PROKAR_LIPOPROTEIN"/>
    <property type="match status" value="1"/>
</dbReference>
<keyword evidence="3" id="KW-0413">Isomerase</keyword>
<evidence type="ECO:0000256" key="1">
    <source>
        <dbReference type="SAM" id="SignalP"/>
    </source>
</evidence>
<dbReference type="GO" id="GO:0016491">
    <property type="term" value="F:oxidoreductase activity"/>
    <property type="evidence" value="ECO:0007669"/>
    <property type="project" value="InterPro"/>
</dbReference>
<evidence type="ECO:0000313" key="3">
    <source>
        <dbReference type="EMBL" id="SFI77943.1"/>
    </source>
</evidence>
<dbReference type="Gene3D" id="3.40.30.10">
    <property type="entry name" value="Glutaredoxin"/>
    <property type="match status" value="1"/>
</dbReference>
<evidence type="ECO:0000259" key="2">
    <source>
        <dbReference type="PROSITE" id="PS51352"/>
    </source>
</evidence>
<feature type="chain" id="PRO_5017349989" evidence="1">
    <location>
        <begin position="26"/>
        <end position="188"/>
    </location>
</feature>
<dbReference type="STRING" id="1150112.SAMN04487893_101121"/>
<name>A0A1I3KZN9_9FLAO</name>
<gene>
    <name evidence="3" type="ORF">SAMN04487893_101121</name>
</gene>
<dbReference type="InterPro" id="IPR013766">
    <property type="entry name" value="Thioredoxin_domain"/>
</dbReference>
<accession>A0A1I3KZN9</accession>
<proteinExistence type="predicted"/>
<dbReference type="SUPFAM" id="SSF52833">
    <property type="entry name" value="Thioredoxin-like"/>
    <property type="match status" value="1"/>
</dbReference>
<feature type="signal peptide" evidence="1">
    <location>
        <begin position="1"/>
        <end position="25"/>
    </location>
</feature>
<keyword evidence="1" id="KW-0732">Signal</keyword>
<dbReference type="InterPro" id="IPR050553">
    <property type="entry name" value="Thioredoxin_ResA/DsbE_sf"/>
</dbReference>
<dbReference type="EMBL" id="FORU01000001">
    <property type="protein sequence ID" value="SFI77943.1"/>
    <property type="molecule type" value="Genomic_DNA"/>
</dbReference>
<dbReference type="PANTHER" id="PTHR42852">
    <property type="entry name" value="THIOL:DISULFIDE INTERCHANGE PROTEIN DSBE"/>
    <property type="match status" value="1"/>
</dbReference>
<dbReference type="Pfam" id="PF08534">
    <property type="entry name" value="Redoxin"/>
    <property type="match status" value="1"/>
</dbReference>